<protein>
    <submittedName>
        <fullName evidence="2">Uncharacterized protein</fullName>
    </submittedName>
</protein>
<accession>A0A8X7V831</accession>
<keyword evidence="3" id="KW-1185">Reference proteome</keyword>
<comment type="caution">
    <text evidence="2">The sequence shown here is derived from an EMBL/GenBank/DDBJ whole genome shotgun (WGS) entry which is preliminary data.</text>
</comment>
<dbReference type="AlphaFoldDB" id="A0A8X7V831"/>
<evidence type="ECO:0000256" key="1">
    <source>
        <dbReference type="SAM" id="MobiDB-lite"/>
    </source>
</evidence>
<reference evidence="2 3" key="1">
    <citation type="submission" date="2020-02" db="EMBL/GenBank/DDBJ databases">
        <authorList>
            <person name="Ma Q."/>
            <person name="Huang Y."/>
            <person name="Song X."/>
            <person name="Pei D."/>
        </authorList>
    </citation>
    <scope>NUCLEOTIDE SEQUENCE [LARGE SCALE GENOMIC DNA]</scope>
    <source>
        <strain evidence="2">Sxm20200214</strain>
        <tissue evidence="2">Leaf</tissue>
    </source>
</reference>
<dbReference type="Proteomes" id="UP000886595">
    <property type="component" value="Unassembled WGS sequence"/>
</dbReference>
<proteinExistence type="predicted"/>
<organism evidence="2 3">
    <name type="scientific">Brassica carinata</name>
    <name type="common">Ethiopian mustard</name>
    <name type="synonym">Abyssinian cabbage</name>
    <dbReference type="NCBI Taxonomy" id="52824"/>
    <lineage>
        <taxon>Eukaryota</taxon>
        <taxon>Viridiplantae</taxon>
        <taxon>Streptophyta</taxon>
        <taxon>Embryophyta</taxon>
        <taxon>Tracheophyta</taxon>
        <taxon>Spermatophyta</taxon>
        <taxon>Magnoliopsida</taxon>
        <taxon>eudicotyledons</taxon>
        <taxon>Gunneridae</taxon>
        <taxon>Pentapetalae</taxon>
        <taxon>rosids</taxon>
        <taxon>malvids</taxon>
        <taxon>Brassicales</taxon>
        <taxon>Brassicaceae</taxon>
        <taxon>Brassiceae</taxon>
        <taxon>Brassica</taxon>
    </lineage>
</organism>
<feature type="region of interest" description="Disordered" evidence="1">
    <location>
        <begin position="1"/>
        <end position="56"/>
    </location>
</feature>
<sequence length="102" mass="11618">MDGNRCEPTGMNEEEERELQLHGELRSQTQSSSFQPRDETQPLREPTETNEEEELHNVSLPLSVSYHTTVITPETPFFAVVKNLCFADLRTLPDLASLYHAS</sequence>
<evidence type="ECO:0000313" key="2">
    <source>
        <dbReference type="EMBL" id="KAG2303171.1"/>
    </source>
</evidence>
<feature type="compositionally biased region" description="Polar residues" evidence="1">
    <location>
        <begin position="26"/>
        <end position="35"/>
    </location>
</feature>
<gene>
    <name evidence="2" type="ORF">Bca52824_031822</name>
</gene>
<name>A0A8X7V831_BRACI</name>
<evidence type="ECO:0000313" key="3">
    <source>
        <dbReference type="Proteomes" id="UP000886595"/>
    </source>
</evidence>
<feature type="compositionally biased region" description="Basic and acidic residues" evidence="1">
    <location>
        <begin position="36"/>
        <end position="47"/>
    </location>
</feature>
<dbReference type="EMBL" id="JAAMPC010000007">
    <property type="protein sequence ID" value="KAG2303171.1"/>
    <property type="molecule type" value="Genomic_DNA"/>
</dbReference>